<dbReference type="PaxDb" id="35128-Thaps25011"/>
<dbReference type="eggNOG" id="ENOG502S5W5">
    <property type="taxonomic scope" value="Eukaryota"/>
</dbReference>
<dbReference type="Proteomes" id="UP000001449">
    <property type="component" value="Chromosome 15"/>
</dbReference>
<reference evidence="3 4" key="2">
    <citation type="journal article" date="2008" name="Nature">
        <title>The Phaeodactylum genome reveals the evolutionary history of diatom genomes.</title>
        <authorList>
            <person name="Bowler C."/>
            <person name="Allen A.E."/>
            <person name="Badger J.H."/>
            <person name="Grimwood J."/>
            <person name="Jabbari K."/>
            <person name="Kuo A."/>
            <person name="Maheswari U."/>
            <person name="Martens C."/>
            <person name="Maumus F."/>
            <person name="Otillar R.P."/>
            <person name="Rayko E."/>
            <person name="Salamov A."/>
            <person name="Vandepoele K."/>
            <person name="Beszteri B."/>
            <person name="Gruber A."/>
            <person name="Heijde M."/>
            <person name="Katinka M."/>
            <person name="Mock T."/>
            <person name="Valentin K."/>
            <person name="Verret F."/>
            <person name="Berges J.A."/>
            <person name="Brownlee C."/>
            <person name="Cadoret J.P."/>
            <person name="Chiovitti A."/>
            <person name="Choi C.J."/>
            <person name="Coesel S."/>
            <person name="De Martino A."/>
            <person name="Detter J.C."/>
            <person name="Durkin C."/>
            <person name="Falciatore A."/>
            <person name="Fournet J."/>
            <person name="Haruta M."/>
            <person name="Huysman M.J."/>
            <person name="Jenkins B.D."/>
            <person name="Jiroutova K."/>
            <person name="Jorgensen R.E."/>
            <person name="Joubert Y."/>
            <person name="Kaplan A."/>
            <person name="Kroger N."/>
            <person name="Kroth P.G."/>
            <person name="La Roche J."/>
            <person name="Lindquist E."/>
            <person name="Lommer M."/>
            <person name="Martin-Jezequel V."/>
            <person name="Lopez P.J."/>
            <person name="Lucas S."/>
            <person name="Mangogna M."/>
            <person name="McGinnis K."/>
            <person name="Medlin L.K."/>
            <person name="Montsant A."/>
            <person name="Oudot-Le Secq M.P."/>
            <person name="Napoli C."/>
            <person name="Obornik M."/>
            <person name="Parker M.S."/>
            <person name="Petit J.L."/>
            <person name="Porcel B.M."/>
            <person name="Poulsen N."/>
            <person name="Robison M."/>
            <person name="Rychlewski L."/>
            <person name="Rynearson T.A."/>
            <person name="Schmutz J."/>
            <person name="Shapiro H."/>
            <person name="Siaut M."/>
            <person name="Stanley M."/>
            <person name="Sussman M.R."/>
            <person name="Taylor A.R."/>
            <person name="Vardi A."/>
            <person name="von Dassow P."/>
            <person name="Vyverman W."/>
            <person name="Willis A."/>
            <person name="Wyrwicz L.S."/>
            <person name="Rokhsar D.S."/>
            <person name="Weissenbach J."/>
            <person name="Armbrust E.V."/>
            <person name="Green B.R."/>
            <person name="Van de Peer Y."/>
            <person name="Grigoriev I.V."/>
        </authorList>
    </citation>
    <scope>NUCLEOTIDE SEQUENCE [LARGE SCALE GENOMIC DNA]</scope>
    <source>
        <strain evidence="3 4">CCMP1335</strain>
    </source>
</reference>
<keyword evidence="2" id="KW-0472">Membrane</keyword>
<dbReference type="InParanoid" id="B8CDF8"/>
<dbReference type="AlphaFoldDB" id="B8CDF8"/>
<feature type="compositionally biased region" description="Polar residues" evidence="1">
    <location>
        <begin position="53"/>
        <end position="81"/>
    </location>
</feature>
<gene>
    <name evidence="3" type="ORF">THAPSDRAFT_25011</name>
</gene>
<sequence>MTAETDLLLPVSSGNSMTRQPRYNCLTISNWALVVTLIIALIVDITLRTHQAANSDSDESSISPTTLNVVSQSTQPSTPIPNNRRYHATQFVSFTINTLGGSASHGECEGKAIDPTSDTCYLGDTDVAKDIEHRLSIFKDVLETLRNDVFKEDPEIDRDPRVLKILMLPEFFMRGALGAYSTEEMFDSDDDEEDGLLIQLSDRVHDMISDEAFENYLFILGTVIVCEKARDDLDGKLTADDLLYYNYAPVYKGGPGPVQKYVVLKQYISGADFLSRTELPNPSEYDMHAYAKADKSIILGETFAKRNVTVVTDNYLQIDGIEIGIEICLDHRMGALWSHQRIKRNDQLVDVQLIISAGMSIERGPNPIKPGGVVYLTDGEASSAACLRTDNSPYDPNHVCRDKPDGLQHLPHGGAGYSSFFALSGCIDMQTDKLLEGYYSQYQTQGCEYTLLTYGIDVMGEFDFYPPSIEVYPSVDLP</sequence>
<evidence type="ECO:0000313" key="3">
    <source>
        <dbReference type="EMBL" id="EED88589.1"/>
    </source>
</evidence>
<evidence type="ECO:0000256" key="1">
    <source>
        <dbReference type="SAM" id="MobiDB-lite"/>
    </source>
</evidence>
<dbReference type="GeneID" id="7442010"/>
<dbReference type="HOGENOM" id="CLU_571772_0_0_1"/>
<organism evidence="3 4">
    <name type="scientific">Thalassiosira pseudonana</name>
    <name type="common">Marine diatom</name>
    <name type="synonym">Cyclotella nana</name>
    <dbReference type="NCBI Taxonomy" id="35128"/>
    <lineage>
        <taxon>Eukaryota</taxon>
        <taxon>Sar</taxon>
        <taxon>Stramenopiles</taxon>
        <taxon>Ochrophyta</taxon>
        <taxon>Bacillariophyta</taxon>
        <taxon>Coscinodiscophyceae</taxon>
        <taxon>Thalassiosirophycidae</taxon>
        <taxon>Thalassiosirales</taxon>
        <taxon>Thalassiosiraceae</taxon>
        <taxon>Thalassiosira</taxon>
    </lineage>
</organism>
<dbReference type="EMBL" id="CM000650">
    <property type="protein sequence ID" value="EED88589.1"/>
    <property type="molecule type" value="Genomic_DNA"/>
</dbReference>
<feature type="region of interest" description="Disordered" evidence="1">
    <location>
        <begin position="53"/>
        <end position="82"/>
    </location>
</feature>
<proteinExistence type="predicted"/>
<dbReference type="RefSeq" id="XP_002294234.1">
    <property type="nucleotide sequence ID" value="XM_002294198.1"/>
</dbReference>
<evidence type="ECO:0000256" key="2">
    <source>
        <dbReference type="SAM" id="Phobius"/>
    </source>
</evidence>
<keyword evidence="2" id="KW-1133">Transmembrane helix</keyword>
<keyword evidence="2" id="KW-0812">Transmembrane</keyword>
<keyword evidence="4" id="KW-1185">Reference proteome</keyword>
<feature type="transmembrane region" description="Helical" evidence="2">
    <location>
        <begin position="23"/>
        <end position="43"/>
    </location>
</feature>
<protein>
    <submittedName>
        <fullName evidence="3">Uncharacterized protein</fullName>
    </submittedName>
</protein>
<dbReference type="OMA" id="IERGPNP"/>
<dbReference type="KEGG" id="tps:THAPSDRAFT_25011"/>
<name>B8CDF8_THAPS</name>
<reference evidence="3 4" key="1">
    <citation type="journal article" date="2004" name="Science">
        <title>The genome of the diatom Thalassiosira pseudonana: ecology, evolution, and metabolism.</title>
        <authorList>
            <person name="Armbrust E.V."/>
            <person name="Berges J.A."/>
            <person name="Bowler C."/>
            <person name="Green B.R."/>
            <person name="Martinez D."/>
            <person name="Putnam N.H."/>
            <person name="Zhou S."/>
            <person name="Allen A.E."/>
            <person name="Apt K.E."/>
            <person name="Bechner M."/>
            <person name="Brzezinski M.A."/>
            <person name="Chaal B.K."/>
            <person name="Chiovitti A."/>
            <person name="Davis A.K."/>
            <person name="Demarest M.S."/>
            <person name="Detter J.C."/>
            <person name="Glavina T."/>
            <person name="Goodstein D."/>
            <person name="Hadi M.Z."/>
            <person name="Hellsten U."/>
            <person name="Hildebrand M."/>
            <person name="Jenkins B.D."/>
            <person name="Jurka J."/>
            <person name="Kapitonov V.V."/>
            <person name="Kroger N."/>
            <person name="Lau W.W."/>
            <person name="Lane T.W."/>
            <person name="Larimer F.W."/>
            <person name="Lippmeier J.C."/>
            <person name="Lucas S."/>
            <person name="Medina M."/>
            <person name="Montsant A."/>
            <person name="Obornik M."/>
            <person name="Parker M.S."/>
            <person name="Palenik B."/>
            <person name="Pazour G.J."/>
            <person name="Richardson P.M."/>
            <person name="Rynearson T.A."/>
            <person name="Saito M.A."/>
            <person name="Schwartz D.C."/>
            <person name="Thamatrakoln K."/>
            <person name="Valentin K."/>
            <person name="Vardi A."/>
            <person name="Wilkerson F.P."/>
            <person name="Rokhsar D.S."/>
        </authorList>
    </citation>
    <scope>NUCLEOTIDE SEQUENCE [LARGE SCALE GENOMIC DNA]</scope>
    <source>
        <strain evidence="3 4">CCMP1335</strain>
    </source>
</reference>
<evidence type="ECO:0000313" key="4">
    <source>
        <dbReference type="Proteomes" id="UP000001449"/>
    </source>
</evidence>
<accession>B8CDF8</accession>